<dbReference type="InterPro" id="IPR056693">
    <property type="entry name" value="DUF7791"/>
</dbReference>
<dbReference type="InterPro" id="IPR056884">
    <property type="entry name" value="NPHP3-like_N"/>
</dbReference>
<evidence type="ECO:0008006" key="6">
    <source>
        <dbReference type="Google" id="ProtNLM"/>
    </source>
</evidence>
<dbReference type="RefSeq" id="XP_066637695.1">
    <property type="nucleotide sequence ID" value="XM_066772416.1"/>
</dbReference>
<dbReference type="Pfam" id="PF25053">
    <property type="entry name" value="DUF7791"/>
    <property type="match status" value="1"/>
</dbReference>
<proteinExistence type="predicted"/>
<comment type="caution">
    <text evidence="4">The sequence shown here is derived from an EMBL/GenBank/DDBJ whole genome shotgun (WGS) entry which is preliminary data.</text>
</comment>
<accession>A0ABR3CY68</accession>
<keyword evidence="5" id="KW-1185">Reference proteome</keyword>
<evidence type="ECO:0000259" key="2">
    <source>
        <dbReference type="Pfam" id="PF24883"/>
    </source>
</evidence>
<feature type="domain" description="DUF7791" evidence="3">
    <location>
        <begin position="530"/>
        <end position="662"/>
    </location>
</feature>
<sequence>MDPFAAVSFAGNILQFIEFATKLVKEGQEVYRSANGAVQENVDLELITLDLKQLTDPLTSPRNPPKRASKYDKHLVKLAAACKRTSDELLQMVQELKLPEGSRHLKLESVRVAFRMSRRGKQIDALQSRLDSFKTSLITHVLRQLSDQQSDIARKVAEICNENIDLRIYTANALDTTKSEIIGEIRQLKKQDGDHDHFMTALRMARFGDAGIRAPKEQAIIRSLHFRTIKVRFEEIKPAHASTFEWAFNDEELHLRRWLEAEAGIFWVSGKAGSGKSTLMKFLCRKQETMTALQRWAKPKRVIPASYFFWNAGYREQKSQEGLLRSLLFQIFQQAPELVSTVCPGRWNDTNERENVWTLSELSRSFQALAQQTSLPVRLCFFVDGLDEFEPSVKNGDHKDLLQILKNVSRSPDIKLCLSTRPWPFVLNEISRSNRKIFMQDLTVNDMKTYIRSTLESNEDFTSLQLREPECINFIAQIAAKAQGVFLWVFLVVRSLIRALEGHDTAMELQRRLDALPEGLEEFFERSIRSIEPAHQAQSARILQVAVTADEPLSILAYHFLDMEVQNSNYAMGDMDPLEDDKDLYERMRRRLHAHAKDLLEVDPLGDSDSCGTTHVGFLHRTVKEFLEGSSDVVAMLRERTPGFDPRISICKSFLAVIKTIPGDFASRRYLPLVYSLLYYTREAEIHNRIAQIDVLEEVDRYVSQREKESHCNRTNSSRIVHSLIEEDDGEKCDFLGLAIRTRQRLYVEQKISKDRSLLQSKTGRPYLDYALRPHLVTKSGLLVETEIPLDPGMVHTLLKLGADPNLPSKTRERLTPWGDLK</sequence>
<gene>
    <name evidence="4" type="ORF">SLS55_000909</name>
</gene>
<dbReference type="PANTHER" id="PTHR10039">
    <property type="entry name" value="AMELOGENIN"/>
    <property type="match status" value="1"/>
</dbReference>
<evidence type="ECO:0000256" key="1">
    <source>
        <dbReference type="ARBA" id="ARBA00022737"/>
    </source>
</evidence>
<dbReference type="Pfam" id="PF24883">
    <property type="entry name" value="NPHP3_N"/>
    <property type="match status" value="1"/>
</dbReference>
<dbReference type="GeneID" id="92004994"/>
<evidence type="ECO:0000259" key="3">
    <source>
        <dbReference type="Pfam" id="PF25053"/>
    </source>
</evidence>
<dbReference type="Proteomes" id="UP001430584">
    <property type="component" value="Unassembled WGS sequence"/>
</dbReference>
<name>A0ABR3CY68_9PEZI</name>
<reference evidence="4 5" key="1">
    <citation type="submission" date="2024-02" db="EMBL/GenBank/DDBJ databases">
        <title>De novo assembly and annotation of 12 fungi associated with fruit tree decline syndrome in Ontario, Canada.</title>
        <authorList>
            <person name="Sulman M."/>
            <person name="Ellouze W."/>
            <person name="Ilyukhin E."/>
        </authorList>
    </citation>
    <scope>NUCLEOTIDE SEQUENCE [LARGE SCALE GENOMIC DNA]</scope>
    <source>
        <strain evidence="4 5">FDS-637</strain>
    </source>
</reference>
<dbReference type="PANTHER" id="PTHR10039:SF5">
    <property type="entry name" value="NACHT DOMAIN-CONTAINING PROTEIN"/>
    <property type="match status" value="1"/>
</dbReference>
<evidence type="ECO:0000313" key="4">
    <source>
        <dbReference type="EMBL" id="KAL0264955.1"/>
    </source>
</evidence>
<evidence type="ECO:0000313" key="5">
    <source>
        <dbReference type="Proteomes" id="UP001430584"/>
    </source>
</evidence>
<dbReference type="SUPFAM" id="SSF52540">
    <property type="entry name" value="P-loop containing nucleoside triphosphate hydrolases"/>
    <property type="match status" value="1"/>
</dbReference>
<keyword evidence="1" id="KW-0677">Repeat</keyword>
<dbReference type="Gene3D" id="3.40.50.300">
    <property type="entry name" value="P-loop containing nucleotide triphosphate hydrolases"/>
    <property type="match status" value="1"/>
</dbReference>
<protein>
    <recommendedName>
        <fullName evidence="6">NACHT domain-containing protein</fullName>
    </recommendedName>
</protein>
<organism evidence="4 5">
    <name type="scientific">Diplodia seriata</name>
    <dbReference type="NCBI Taxonomy" id="420778"/>
    <lineage>
        <taxon>Eukaryota</taxon>
        <taxon>Fungi</taxon>
        <taxon>Dikarya</taxon>
        <taxon>Ascomycota</taxon>
        <taxon>Pezizomycotina</taxon>
        <taxon>Dothideomycetes</taxon>
        <taxon>Dothideomycetes incertae sedis</taxon>
        <taxon>Botryosphaeriales</taxon>
        <taxon>Botryosphaeriaceae</taxon>
        <taxon>Diplodia</taxon>
    </lineage>
</organism>
<dbReference type="InterPro" id="IPR027417">
    <property type="entry name" value="P-loop_NTPase"/>
</dbReference>
<dbReference type="EMBL" id="JAJVCZ030000001">
    <property type="protein sequence ID" value="KAL0264955.1"/>
    <property type="molecule type" value="Genomic_DNA"/>
</dbReference>
<feature type="domain" description="Nephrocystin 3-like N-terminal" evidence="2">
    <location>
        <begin position="243"/>
        <end position="421"/>
    </location>
</feature>